<dbReference type="AlphaFoldDB" id="A0A6G1LTF9"/>
<reference evidence="2" key="1">
    <citation type="submission" date="2019-06" db="EMBL/GenBank/DDBJ databases">
        <authorList>
            <person name="Palmer J.M."/>
        </authorList>
    </citation>
    <scope>NUCLEOTIDE SEQUENCE</scope>
    <source>
        <strain evidence="2">TWF679</strain>
    </source>
</reference>
<feature type="chain" id="PRO_5041093796" evidence="1">
    <location>
        <begin position="19"/>
        <end position="286"/>
    </location>
</feature>
<keyword evidence="1" id="KW-0732">Signal</keyword>
<name>A0A6G1LTF9_ORBOL</name>
<evidence type="ECO:0000313" key="2">
    <source>
        <dbReference type="EMBL" id="KAF3205954.1"/>
    </source>
</evidence>
<gene>
    <name evidence="2" type="ORF">TWF679_009133</name>
</gene>
<dbReference type="Proteomes" id="UP000614610">
    <property type="component" value="Unassembled WGS sequence"/>
</dbReference>
<dbReference type="PANTHER" id="PTHR10963:SF60">
    <property type="entry name" value="GRAM-NEGATIVE BACTERIA-BINDING PROTEIN 1-RELATED"/>
    <property type="match status" value="1"/>
</dbReference>
<dbReference type="PROSITE" id="PS51762">
    <property type="entry name" value="GH16_2"/>
    <property type="match status" value="1"/>
</dbReference>
<dbReference type="SUPFAM" id="SSF49899">
    <property type="entry name" value="Concanavalin A-like lectins/glucanases"/>
    <property type="match status" value="1"/>
</dbReference>
<feature type="signal peptide" evidence="1">
    <location>
        <begin position="1"/>
        <end position="18"/>
    </location>
</feature>
<dbReference type="InterPro" id="IPR000757">
    <property type="entry name" value="Beta-glucanase-like"/>
</dbReference>
<evidence type="ECO:0000256" key="1">
    <source>
        <dbReference type="SAM" id="SignalP"/>
    </source>
</evidence>
<sequence length="286" mass="31596">MMITQLTGLSLFFAKALAVPALSGYSVTWYDEFDGPKGSFPTGGWNVKITTPAENFNDEQQFYTNYASNGQLWGDGQLFITPEKRGSNPQYWTSARLESQGAWYCPPGKAMIFQADLRGPDFTGNPSNLQGIWPAFWALGNACRNGGSWPDCGEWDIFETINDLGDKNQAVVHYKKTDGQNGSLSGQVQYTGGQYHTWAIKIDRRNTDWTQQKLIWYKDGAEYLTVTGANIGNFQIWEKLAYKSFFMILNVAVGGAGSHGGPWTSATIGGTAAALRVKYVAVYHST</sequence>
<comment type="caution">
    <text evidence="2">The sequence shown here is derived from an EMBL/GenBank/DDBJ whole genome shotgun (WGS) entry which is preliminary data.</text>
</comment>
<dbReference type="GO" id="GO:0005975">
    <property type="term" value="P:carbohydrate metabolic process"/>
    <property type="evidence" value="ECO:0007669"/>
    <property type="project" value="InterPro"/>
</dbReference>
<dbReference type="GO" id="GO:0004553">
    <property type="term" value="F:hydrolase activity, hydrolyzing O-glycosyl compounds"/>
    <property type="evidence" value="ECO:0007669"/>
    <property type="project" value="InterPro"/>
</dbReference>
<dbReference type="Gene3D" id="2.60.120.200">
    <property type="match status" value="1"/>
</dbReference>
<dbReference type="OrthoDB" id="192832at2759"/>
<dbReference type="Pfam" id="PF26113">
    <property type="entry name" value="GH16_XgeA"/>
    <property type="match status" value="1"/>
</dbReference>
<protein>
    <submittedName>
        <fullName evidence="2">Uncharacterized protein</fullName>
    </submittedName>
</protein>
<dbReference type="InterPro" id="IPR013320">
    <property type="entry name" value="ConA-like_dom_sf"/>
</dbReference>
<proteinExistence type="predicted"/>
<dbReference type="EMBL" id="WIWT01000061">
    <property type="protein sequence ID" value="KAF3205954.1"/>
    <property type="molecule type" value="Genomic_DNA"/>
</dbReference>
<accession>A0A6G1LTF9</accession>
<evidence type="ECO:0000313" key="3">
    <source>
        <dbReference type="Proteomes" id="UP000614610"/>
    </source>
</evidence>
<organism evidence="2 3">
    <name type="scientific">Orbilia oligospora</name>
    <name type="common">Nematode-trapping fungus</name>
    <name type="synonym">Arthrobotrys oligospora</name>
    <dbReference type="NCBI Taxonomy" id="2813651"/>
    <lineage>
        <taxon>Eukaryota</taxon>
        <taxon>Fungi</taxon>
        <taxon>Dikarya</taxon>
        <taxon>Ascomycota</taxon>
        <taxon>Pezizomycotina</taxon>
        <taxon>Orbiliomycetes</taxon>
        <taxon>Orbiliales</taxon>
        <taxon>Orbiliaceae</taxon>
        <taxon>Orbilia</taxon>
    </lineage>
</organism>
<dbReference type="InterPro" id="IPR050546">
    <property type="entry name" value="Glycosyl_Hydrlase_16"/>
</dbReference>
<dbReference type="PANTHER" id="PTHR10963">
    <property type="entry name" value="GLYCOSYL HYDROLASE-RELATED"/>
    <property type="match status" value="1"/>
</dbReference>